<evidence type="ECO:0000256" key="1">
    <source>
        <dbReference type="SAM" id="MobiDB-lite"/>
    </source>
</evidence>
<name>A0A835A716_9POAL</name>
<sequence>MSKKTRSQRQQKGPDADATPIRTEETGSEASGKDVVYLPPHLVDGGILWYLSALESARFANVCKPWSHIVARRLADPSPHLFAFRSTATHRRGEVIAVPLGSSSSRHVDARATPAHVAVRRVTRRTECVGATASGRLVLANSRRTVLFNPVTGTFHRINKVTGLSYNYYTVKPMPVVPLAGDDSFFLASGDSGKVGIWSAADGKWTVGHVEHAESFRMAALCGDSVYAMDAMGSVFKVELPSFHATELAVPSLRDEHHMAVEKGYLVEAGGEVLFVCPLFTTTRVRGKRDFDPELFSSGEDDGGEEDDDDYFFDDVARLSGFEVYRLDMAEEMRWVKEDRLAGDDVALFVSRWSSFSVRASEKGCVSNCIYFVCDEGAGNTWGAFSLGERTMLFEHAIGDGSYKERLWFYPNPKEPGIEDMNRRLDEIGYI</sequence>
<proteinExistence type="predicted"/>
<dbReference type="Pfam" id="PF03478">
    <property type="entry name" value="Beta-prop_KIB1-4"/>
    <property type="match status" value="1"/>
</dbReference>
<dbReference type="Proteomes" id="UP000636709">
    <property type="component" value="Unassembled WGS sequence"/>
</dbReference>
<organism evidence="3 4">
    <name type="scientific">Digitaria exilis</name>
    <dbReference type="NCBI Taxonomy" id="1010633"/>
    <lineage>
        <taxon>Eukaryota</taxon>
        <taxon>Viridiplantae</taxon>
        <taxon>Streptophyta</taxon>
        <taxon>Embryophyta</taxon>
        <taxon>Tracheophyta</taxon>
        <taxon>Spermatophyta</taxon>
        <taxon>Magnoliopsida</taxon>
        <taxon>Liliopsida</taxon>
        <taxon>Poales</taxon>
        <taxon>Poaceae</taxon>
        <taxon>PACMAD clade</taxon>
        <taxon>Panicoideae</taxon>
        <taxon>Panicodae</taxon>
        <taxon>Paniceae</taxon>
        <taxon>Anthephorinae</taxon>
        <taxon>Digitaria</taxon>
    </lineage>
</organism>
<gene>
    <name evidence="3" type="ORF">HU200_062037</name>
</gene>
<evidence type="ECO:0000313" key="4">
    <source>
        <dbReference type="Proteomes" id="UP000636709"/>
    </source>
</evidence>
<dbReference type="EMBL" id="JACEFO010002617">
    <property type="protein sequence ID" value="KAF8653901.1"/>
    <property type="molecule type" value="Genomic_DNA"/>
</dbReference>
<dbReference type="OrthoDB" id="584591at2759"/>
<reference evidence="3" key="1">
    <citation type="submission" date="2020-07" db="EMBL/GenBank/DDBJ databases">
        <title>Genome sequence and genetic diversity analysis of an under-domesticated orphan crop, white fonio (Digitaria exilis).</title>
        <authorList>
            <person name="Bennetzen J.L."/>
            <person name="Chen S."/>
            <person name="Ma X."/>
            <person name="Wang X."/>
            <person name="Yssel A.E.J."/>
            <person name="Chaluvadi S.R."/>
            <person name="Johnson M."/>
            <person name="Gangashetty P."/>
            <person name="Hamidou F."/>
            <person name="Sanogo M.D."/>
            <person name="Zwaenepoel A."/>
            <person name="Wallace J."/>
            <person name="Van De Peer Y."/>
            <person name="Van Deynze A."/>
        </authorList>
    </citation>
    <scope>NUCLEOTIDE SEQUENCE</scope>
    <source>
        <tissue evidence="3">Leaves</tissue>
    </source>
</reference>
<dbReference type="InterPro" id="IPR005174">
    <property type="entry name" value="KIB1-4_b-propeller"/>
</dbReference>
<comment type="caution">
    <text evidence="3">The sequence shown here is derived from an EMBL/GenBank/DDBJ whole genome shotgun (WGS) entry which is preliminary data.</text>
</comment>
<evidence type="ECO:0000313" key="3">
    <source>
        <dbReference type="EMBL" id="KAF8653901.1"/>
    </source>
</evidence>
<dbReference type="AlphaFoldDB" id="A0A835A716"/>
<dbReference type="PANTHER" id="PTHR33110:SF71">
    <property type="entry name" value="F-BOX_KELCH-REPEAT PROTEIN"/>
    <property type="match status" value="1"/>
</dbReference>
<evidence type="ECO:0000259" key="2">
    <source>
        <dbReference type="Pfam" id="PF03478"/>
    </source>
</evidence>
<dbReference type="PANTHER" id="PTHR33110">
    <property type="entry name" value="F-BOX/KELCH-REPEAT PROTEIN-RELATED"/>
    <property type="match status" value="1"/>
</dbReference>
<feature type="domain" description="KIB1-4 beta-propeller" evidence="2">
    <location>
        <begin position="120"/>
        <end position="385"/>
    </location>
</feature>
<keyword evidence="4" id="KW-1185">Reference proteome</keyword>
<accession>A0A835A716</accession>
<protein>
    <recommendedName>
        <fullName evidence="2">KIB1-4 beta-propeller domain-containing protein</fullName>
    </recommendedName>
</protein>
<feature type="region of interest" description="Disordered" evidence="1">
    <location>
        <begin position="1"/>
        <end position="32"/>
    </location>
</feature>